<dbReference type="Gene3D" id="3.20.20.70">
    <property type="entry name" value="Aldolase class I"/>
    <property type="match status" value="1"/>
</dbReference>
<dbReference type="GO" id="GO:0009025">
    <property type="term" value="F:tagatose-bisphosphate aldolase activity"/>
    <property type="evidence" value="ECO:0007669"/>
    <property type="project" value="UniProtKB-EC"/>
</dbReference>
<dbReference type="GO" id="GO:0005975">
    <property type="term" value="P:carbohydrate metabolic process"/>
    <property type="evidence" value="ECO:0007669"/>
    <property type="project" value="InterPro"/>
</dbReference>
<dbReference type="AlphaFoldDB" id="A0A376DK53"/>
<evidence type="ECO:0000313" key="2">
    <source>
        <dbReference type="Proteomes" id="UP000255248"/>
    </source>
</evidence>
<organism evidence="1 2">
    <name type="scientific">Edwardsiella hoshinae</name>
    <dbReference type="NCBI Taxonomy" id="93378"/>
    <lineage>
        <taxon>Bacteria</taxon>
        <taxon>Pseudomonadati</taxon>
        <taxon>Pseudomonadota</taxon>
        <taxon>Gammaproteobacteria</taxon>
        <taxon>Enterobacterales</taxon>
        <taxon>Hafniaceae</taxon>
        <taxon>Edwardsiella</taxon>
    </lineage>
</organism>
<dbReference type="Proteomes" id="UP000255248">
    <property type="component" value="Unassembled WGS sequence"/>
</dbReference>
<dbReference type="InterPro" id="IPR013785">
    <property type="entry name" value="Aldolase_TIM"/>
</dbReference>
<gene>
    <name evidence="1" type="primary">gatY</name>
    <name evidence="1" type="ORF">NCTC12121_02759</name>
</gene>
<proteinExistence type="predicted"/>
<dbReference type="EC" id="4.1.2.40" evidence="1"/>
<sequence length="49" mass="5340">MYLIANREMLYRAQRGGEAVPAFDIDKLETLQAVTEAAAELALPVAGYV</sequence>
<dbReference type="SUPFAM" id="SSF51569">
    <property type="entry name" value="Aldolase"/>
    <property type="match status" value="1"/>
</dbReference>
<accession>A0A376DK53</accession>
<keyword evidence="1" id="KW-0456">Lyase</keyword>
<name>A0A376DK53_9GAMM</name>
<dbReference type="GO" id="GO:0008270">
    <property type="term" value="F:zinc ion binding"/>
    <property type="evidence" value="ECO:0007669"/>
    <property type="project" value="InterPro"/>
</dbReference>
<reference evidence="1 2" key="1">
    <citation type="submission" date="2018-06" db="EMBL/GenBank/DDBJ databases">
        <authorList>
            <consortium name="Pathogen Informatics"/>
            <person name="Doyle S."/>
        </authorList>
    </citation>
    <scope>NUCLEOTIDE SEQUENCE [LARGE SCALE GENOMIC DNA]</scope>
    <source>
        <strain evidence="1 2">NCTC12121</strain>
    </source>
</reference>
<protein>
    <submittedName>
        <fullName evidence="1">D-tagatose-1,6-bisphosphate aldolase subunit GatY</fullName>
        <ecNumber evidence="1">4.1.2.40</ecNumber>
    </submittedName>
</protein>
<evidence type="ECO:0000313" key="1">
    <source>
        <dbReference type="EMBL" id="STC90766.1"/>
    </source>
</evidence>
<dbReference type="EMBL" id="UFXZ01000001">
    <property type="protein sequence ID" value="STC90766.1"/>
    <property type="molecule type" value="Genomic_DNA"/>
</dbReference>
<dbReference type="InterPro" id="IPR000771">
    <property type="entry name" value="FBA_II"/>
</dbReference>
<dbReference type="Pfam" id="PF01116">
    <property type="entry name" value="F_bP_aldolase"/>
    <property type="match status" value="1"/>
</dbReference>